<organism evidence="2 3">
    <name type="scientific">Xanthoceras sorbifolium</name>
    <dbReference type="NCBI Taxonomy" id="99658"/>
    <lineage>
        <taxon>Eukaryota</taxon>
        <taxon>Viridiplantae</taxon>
        <taxon>Streptophyta</taxon>
        <taxon>Embryophyta</taxon>
        <taxon>Tracheophyta</taxon>
        <taxon>Spermatophyta</taxon>
        <taxon>Magnoliopsida</taxon>
        <taxon>eudicotyledons</taxon>
        <taxon>Gunneridae</taxon>
        <taxon>Pentapetalae</taxon>
        <taxon>rosids</taxon>
        <taxon>malvids</taxon>
        <taxon>Sapindales</taxon>
        <taxon>Sapindaceae</taxon>
        <taxon>Xanthoceroideae</taxon>
        <taxon>Xanthoceras</taxon>
    </lineage>
</organism>
<proteinExistence type="predicted"/>
<dbReference type="InterPro" id="IPR001680">
    <property type="entry name" value="WD40_rpt"/>
</dbReference>
<dbReference type="InterPro" id="IPR015943">
    <property type="entry name" value="WD40/YVTN_repeat-like_dom_sf"/>
</dbReference>
<dbReference type="SMART" id="SM00320">
    <property type="entry name" value="WD40"/>
    <property type="match status" value="1"/>
</dbReference>
<sequence>MAVLCLAAAGNLVFSGSADKNICVWRSEGNGAHSCLAVLTGHTGPVKCLAVSQDHESDNQKDGDQRWIVYSGSLDKSVKVWRVSDQAPDMRLGRWSPNAKLDIGRGAQLNEQNLKLLLPPFYTYCVYMHCKEWIENVVHIVVVEELYQS</sequence>
<evidence type="ECO:0000313" key="2">
    <source>
        <dbReference type="EMBL" id="KAH7575148.1"/>
    </source>
</evidence>
<dbReference type="InterPro" id="IPR045182">
    <property type="entry name" value="JINGUBANG-like"/>
</dbReference>
<name>A0ABQ8IES6_9ROSI</name>
<keyword evidence="3" id="KW-1185">Reference proteome</keyword>
<evidence type="ECO:0000256" key="1">
    <source>
        <dbReference type="SAM" id="SignalP"/>
    </source>
</evidence>
<dbReference type="Gene3D" id="2.130.10.10">
    <property type="entry name" value="YVTN repeat-like/Quinoprotein amine dehydrogenase"/>
    <property type="match status" value="1"/>
</dbReference>
<gene>
    <name evidence="2" type="ORF">JRO89_XS02G0054700</name>
</gene>
<feature type="signal peptide" evidence="1">
    <location>
        <begin position="1"/>
        <end position="18"/>
    </location>
</feature>
<dbReference type="PANTHER" id="PTHR22844:SF336">
    <property type="entry name" value="PROTEIN JINGUBANG"/>
    <property type="match status" value="1"/>
</dbReference>
<evidence type="ECO:0000313" key="3">
    <source>
        <dbReference type="Proteomes" id="UP000827721"/>
    </source>
</evidence>
<comment type="caution">
    <text evidence="2">The sequence shown here is derived from an EMBL/GenBank/DDBJ whole genome shotgun (WGS) entry which is preliminary data.</text>
</comment>
<reference evidence="2 3" key="1">
    <citation type="submission" date="2021-02" db="EMBL/GenBank/DDBJ databases">
        <title>Plant Genome Project.</title>
        <authorList>
            <person name="Zhang R.-G."/>
        </authorList>
    </citation>
    <scope>NUCLEOTIDE SEQUENCE [LARGE SCALE GENOMIC DNA]</scope>
    <source>
        <tissue evidence="2">Leaves</tissue>
    </source>
</reference>
<dbReference type="PANTHER" id="PTHR22844">
    <property type="entry name" value="F-BOX AND WD40 DOMAIN PROTEIN"/>
    <property type="match status" value="1"/>
</dbReference>
<feature type="chain" id="PRO_5047009374" evidence="1">
    <location>
        <begin position="19"/>
        <end position="149"/>
    </location>
</feature>
<keyword evidence="1" id="KW-0732">Signal</keyword>
<protein>
    <submittedName>
        <fullName evidence="2">Uncharacterized protein</fullName>
    </submittedName>
</protein>
<accession>A0ABQ8IES6</accession>
<dbReference type="Proteomes" id="UP000827721">
    <property type="component" value="Unassembled WGS sequence"/>
</dbReference>
<dbReference type="EMBL" id="JAFEMO010000002">
    <property type="protein sequence ID" value="KAH7575148.1"/>
    <property type="molecule type" value="Genomic_DNA"/>
</dbReference>
<dbReference type="SUPFAM" id="SSF50978">
    <property type="entry name" value="WD40 repeat-like"/>
    <property type="match status" value="1"/>
</dbReference>
<dbReference type="InterPro" id="IPR036322">
    <property type="entry name" value="WD40_repeat_dom_sf"/>
</dbReference>
<dbReference type="Pfam" id="PF00400">
    <property type="entry name" value="WD40"/>
    <property type="match status" value="2"/>
</dbReference>